<gene>
    <name evidence="1" type="primary">bioD</name>
    <name evidence="2" type="ORF">VV01_19120</name>
</gene>
<feature type="binding site" evidence="1">
    <location>
        <position position="51"/>
    </location>
    <ligand>
        <name>ATP</name>
        <dbReference type="ChEBI" id="CHEBI:30616"/>
    </ligand>
</feature>
<accession>A0A0L6CMJ6</accession>
<dbReference type="InterPro" id="IPR027417">
    <property type="entry name" value="P-loop_NTPase"/>
</dbReference>
<protein>
    <recommendedName>
        <fullName evidence="1">ATP-dependent dethiobiotin synthetase BioD</fullName>
        <ecNumber evidence="1">6.3.3.3</ecNumber>
    </recommendedName>
    <alternativeName>
        <fullName evidence="1">DTB synthetase</fullName>
        <shortName evidence="1">DTBS</shortName>
    </alternativeName>
    <alternativeName>
        <fullName evidence="1">Dethiobiotin synthase</fullName>
    </alternativeName>
</protein>
<comment type="function">
    <text evidence="1">Catalyzes a mechanistically unusual reaction, the ATP-dependent insertion of CO2 between the N7 and N8 nitrogen atoms of 7,8-diaminopelargonic acid (DAPA, also called 7,8-diammoniononanoate) to form a ureido ring.</text>
</comment>
<feature type="binding site" evidence="1">
    <location>
        <begin position="111"/>
        <end position="114"/>
    </location>
    <ligand>
        <name>ATP</name>
        <dbReference type="ChEBI" id="CHEBI:30616"/>
    </ligand>
</feature>
<dbReference type="PANTHER" id="PTHR43210">
    <property type="entry name" value="DETHIOBIOTIN SYNTHETASE"/>
    <property type="match status" value="1"/>
</dbReference>
<name>A0A0L6CMJ6_9MICO</name>
<dbReference type="PIRSF" id="PIRSF006755">
    <property type="entry name" value="DTB_synth"/>
    <property type="match status" value="1"/>
</dbReference>
<comment type="catalytic activity">
    <reaction evidence="1">
        <text>(7R,8S)-7,8-diammoniononanoate + CO2 + ATP = (4R,5S)-dethiobiotin + ADP + phosphate + 3 H(+)</text>
        <dbReference type="Rhea" id="RHEA:15805"/>
        <dbReference type="ChEBI" id="CHEBI:15378"/>
        <dbReference type="ChEBI" id="CHEBI:16526"/>
        <dbReference type="ChEBI" id="CHEBI:30616"/>
        <dbReference type="ChEBI" id="CHEBI:43474"/>
        <dbReference type="ChEBI" id="CHEBI:149469"/>
        <dbReference type="ChEBI" id="CHEBI:149473"/>
        <dbReference type="ChEBI" id="CHEBI:456216"/>
        <dbReference type="EC" id="6.3.3.3"/>
    </reaction>
</comment>
<comment type="caution">
    <text evidence="1">Lacks conserved residue(s) required for the propagation of feature annotation.</text>
</comment>
<feature type="binding site" evidence="1">
    <location>
        <position position="17"/>
    </location>
    <ligand>
        <name>Mg(2+)</name>
        <dbReference type="ChEBI" id="CHEBI:18420"/>
    </ligand>
</feature>
<sequence length="234" mass="24069">MSPAIVVTGTDTEVGKTVATAALASALTAAGRRVHAYKPVQTGVAHDDEGDLPFVRRVAGVPVTDGVRLREPMAPVQAASVESRQLPPVAEHAQAVRRLLADPSTDDVLVEGAGGLLVELDDDRATLADLAADLDATVVVVVRAGLGTLNHTMLTLEALRARGLRVGGVIVGSYPQQPAAVERANLAHLTSDDAIDLLGVLPSGAGSWNPAEFGAAAPSWLPSVLTLVARRPVG</sequence>
<keyword evidence="1" id="KW-0479">Metal-binding</keyword>
<dbReference type="UniPathway" id="UPA00078">
    <property type="reaction ID" value="UER00161"/>
</dbReference>
<comment type="pathway">
    <text evidence="1">Cofactor biosynthesis; biotin biosynthesis; biotin from 7,8-diaminononanoate: step 1/2.</text>
</comment>
<comment type="cofactor">
    <cofactor evidence="1">
        <name>Mg(2+)</name>
        <dbReference type="ChEBI" id="CHEBI:18420"/>
    </cofactor>
</comment>
<dbReference type="SUPFAM" id="SSF52540">
    <property type="entry name" value="P-loop containing nucleoside triphosphate hydrolases"/>
    <property type="match status" value="1"/>
</dbReference>
<dbReference type="STRING" id="1631356.VV01_19120"/>
<dbReference type="GO" id="GO:0004141">
    <property type="term" value="F:dethiobiotin synthase activity"/>
    <property type="evidence" value="ECO:0007669"/>
    <property type="project" value="UniProtKB-UniRule"/>
</dbReference>
<organism evidence="2 3">
    <name type="scientific">Luteipulveratus halotolerans</name>
    <dbReference type="NCBI Taxonomy" id="1631356"/>
    <lineage>
        <taxon>Bacteria</taxon>
        <taxon>Bacillati</taxon>
        <taxon>Actinomycetota</taxon>
        <taxon>Actinomycetes</taxon>
        <taxon>Micrococcales</taxon>
        <taxon>Dermacoccaceae</taxon>
        <taxon>Luteipulveratus</taxon>
    </lineage>
</organism>
<dbReference type="GO" id="GO:0005524">
    <property type="term" value="F:ATP binding"/>
    <property type="evidence" value="ECO:0007669"/>
    <property type="project" value="UniProtKB-UniRule"/>
</dbReference>
<feature type="binding site" evidence="1">
    <location>
        <begin position="172"/>
        <end position="173"/>
    </location>
    <ligand>
        <name>ATP</name>
        <dbReference type="ChEBI" id="CHEBI:30616"/>
    </ligand>
</feature>
<keyword evidence="1" id="KW-0093">Biotin biosynthesis</keyword>
<dbReference type="NCBIfam" id="TIGR00347">
    <property type="entry name" value="bioD"/>
    <property type="match status" value="1"/>
</dbReference>
<feature type="binding site" evidence="1">
    <location>
        <position position="111"/>
    </location>
    <ligand>
        <name>Mg(2+)</name>
        <dbReference type="ChEBI" id="CHEBI:18420"/>
    </ligand>
</feature>
<dbReference type="EC" id="6.3.3.3" evidence="1"/>
<keyword evidence="1" id="KW-0460">Magnesium</keyword>
<feature type="binding site" evidence="1">
    <location>
        <position position="51"/>
    </location>
    <ligand>
        <name>Mg(2+)</name>
        <dbReference type="ChEBI" id="CHEBI:18420"/>
    </ligand>
</feature>
<comment type="caution">
    <text evidence="2">The sequence shown here is derived from an EMBL/GenBank/DDBJ whole genome shotgun (WGS) entry which is preliminary data.</text>
</comment>
<evidence type="ECO:0000313" key="2">
    <source>
        <dbReference type="EMBL" id="KNX38773.1"/>
    </source>
</evidence>
<comment type="subunit">
    <text evidence="1">Homodimer.</text>
</comment>
<feature type="active site" evidence="1">
    <location>
        <position position="38"/>
    </location>
</feature>
<dbReference type="Pfam" id="PF13500">
    <property type="entry name" value="AAA_26"/>
    <property type="match status" value="1"/>
</dbReference>
<dbReference type="GO" id="GO:0000287">
    <property type="term" value="F:magnesium ion binding"/>
    <property type="evidence" value="ECO:0007669"/>
    <property type="project" value="UniProtKB-UniRule"/>
</dbReference>
<feature type="binding site" evidence="1">
    <location>
        <begin position="13"/>
        <end position="18"/>
    </location>
    <ligand>
        <name>ATP</name>
        <dbReference type="ChEBI" id="CHEBI:30616"/>
    </ligand>
</feature>
<evidence type="ECO:0000313" key="3">
    <source>
        <dbReference type="Proteomes" id="UP000037397"/>
    </source>
</evidence>
<dbReference type="CDD" id="cd03109">
    <property type="entry name" value="DTBS"/>
    <property type="match status" value="1"/>
</dbReference>
<dbReference type="GO" id="GO:0005829">
    <property type="term" value="C:cytosol"/>
    <property type="evidence" value="ECO:0007669"/>
    <property type="project" value="TreeGrafter"/>
</dbReference>
<dbReference type="AlphaFoldDB" id="A0A0L6CMJ6"/>
<comment type="similarity">
    <text evidence="1">Belongs to the dethiobiotin synthetase family.</text>
</comment>
<dbReference type="GO" id="GO:0009102">
    <property type="term" value="P:biotin biosynthetic process"/>
    <property type="evidence" value="ECO:0007669"/>
    <property type="project" value="UniProtKB-UniRule"/>
</dbReference>
<feature type="binding site" evidence="1">
    <location>
        <position position="42"/>
    </location>
    <ligand>
        <name>substrate</name>
    </ligand>
</feature>
<keyword evidence="1" id="KW-0547">Nucleotide-binding</keyword>
<keyword evidence="1" id="KW-0067">ATP-binding</keyword>
<dbReference type="RefSeq" id="WP_050671275.1">
    <property type="nucleotide sequence ID" value="NZ_LAIR01000002.1"/>
</dbReference>
<keyword evidence="1" id="KW-0963">Cytoplasm</keyword>
<dbReference type="EMBL" id="LAIR01000002">
    <property type="protein sequence ID" value="KNX38773.1"/>
    <property type="molecule type" value="Genomic_DNA"/>
</dbReference>
<dbReference type="PATRIC" id="fig|1631356.3.peg.3824"/>
<dbReference type="Gene3D" id="3.40.50.300">
    <property type="entry name" value="P-loop containing nucleotide triphosphate hydrolases"/>
    <property type="match status" value="1"/>
</dbReference>
<dbReference type="Proteomes" id="UP000037397">
    <property type="component" value="Unassembled WGS sequence"/>
</dbReference>
<evidence type="ECO:0000256" key="1">
    <source>
        <dbReference type="HAMAP-Rule" id="MF_00336"/>
    </source>
</evidence>
<reference evidence="3" key="1">
    <citation type="submission" date="2015-03" db="EMBL/GenBank/DDBJ databases">
        <title>Luteipulveratus halotolerans sp. nov., a novel actinobacterium (Dermacoccaceae) from Sarawak, Malaysia.</title>
        <authorList>
            <person name="Juboi H."/>
            <person name="Basik A."/>
            <person name="Shamsul S.S."/>
            <person name="Arnold P."/>
            <person name="Schmitt E.K."/>
            <person name="Sanglier J.-J."/>
            <person name="Yeo T."/>
        </authorList>
    </citation>
    <scope>NUCLEOTIDE SEQUENCE [LARGE SCALE GENOMIC DNA]</scope>
    <source>
        <strain evidence="3">C296001</strain>
    </source>
</reference>
<keyword evidence="1" id="KW-0436">Ligase</keyword>
<keyword evidence="3" id="KW-1185">Reference proteome</keyword>
<dbReference type="PANTHER" id="PTHR43210:SF5">
    <property type="entry name" value="DETHIOBIOTIN SYNTHETASE"/>
    <property type="match status" value="1"/>
</dbReference>
<dbReference type="InterPro" id="IPR004472">
    <property type="entry name" value="DTB_synth_BioD"/>
</dbReference>
<dbReference type="OrthoDB" id="9802610at2"/>
<proteinExistence type="inferred from homology"/>
<dbReference type="HAMAP" id="MF_00336">
    <property type="entry name" value="BioD"/>
    <property type="match status" value="1"/>
</dbReference>
<comment type="subcellular location">
    <subcellularLocation>
        <location evidence="1">Cytoplasm</location>
    </subcellularLocation>
</comment>